<gene>
    <name evidence="1" type="ORF">DSO57_1028768</name>
</gene>
<organism evidence="1 2">
    <name type="scientific">Entomophthora muscae</name>
    <dbReference type="NCBI Taxonomy" id="34485"/>
    <lineage>
        <taxon>Eukaryota</taxon>
        <taxon>Fungi</taxon>
        <taxon>Fungi incertae sedis</taxon>
        <taxon>Zoopagomycota</taxon>
        <taxon>Entomophthoromycotina</taxon>
        <taxon>Entomophthoromycetes</taxon>
        <taxon>Entomophthorales</taxon>
        <taxon>Entomophthoraceae</taxon>
        <taxon>Entomophthora</taxon>
    </lineage>
</organism>
<dbReference type="EMBL" id="QTSX02005155">
    <property type="protein sequence ID" value="KAJ9060634.1"/>
    <property type="molecule type" value="Genomic_DNA"/>
</dbReference>
<evidence type="ECO:0000313" key="2">
    <source>
        <dbReference type="Proteomes" id="UP001165960"/>
    </source>
</evidence>
<proteinExistence type="predicted"/>
<keyword evidence="2" id="KW-1185">Reference proteome</keyword>
<protein>
    <submittedName>
        <fullName evidence="1">Uncharacterized protein</fullName>
    </submittedName>
</protein>
<name>A0ACC2SE42_9FUNG</name>
<comment type="caution">
    <text evidence="1">The sequence shown here is derived from an EMBL/GenBank/DDBJ whole genome shotgun (WGS) entry which is preliminary data.</text>
</comment>
<reference evidence="1" key="1">
    <citation type="submission" date="2022-04" db="EMBL/GenBank/DDBJ databases">
        <title>Genome of the entomopathogenic fungus Entomophthora muscae.</title>
        <authorList>
            <person name="Elya C."/>
            <person name="Lovett B.R."/>
            <person name="Lee E."/>
            <person name="Macias A.M."/>
            <person name="Hajek A.E."/>
            <person name="De Bivort B.L."/>
            <person name="Kasson M.T."/>
            <person name="De Fine Licht H.H."/>
            <person name="Stajich J.E."/>
        </authorList>
    </citation>
    <scope>NUCLEOTIDE SEQUENCE</scope>
    <source>
        <strain evidence="1">Berkeley</strain>
    </source>
</reference>
<evidence type="ECO:0000313" key="1">
    <source>
        <dbReference type="EMBL" id="KAJ9060634.1"/>
    </source>
</evidence>
<dbReference type="Proteomes" id="UP001165960">
    <property type="component" value="Unassembled WGS sequence"/>
</dbReference>
<accession>A0ACC2SE42</accession>
<sequence>MTKGQKVSEFQFNQGINYKWRQTLREVEVVIPLKAGTRARDLLIVFYNKKIKAAYKLGGDVLLEGTLNNKVCVDDCTWNIEGSFVVITLEKFSRIEWWDSVVKGHPTIDVTRIEPENSSLKNLDNETRAMVEKIMFDQRQRMMSLPDSEALSKQEAFKNFKNSHPEMDFSQAKIA</sequence>